<dbReference type="KEGG" id="paby:Ga0080574_TMP2728"/>
<dbReference type="GO" id="GO:0030256">
    <property type="term" value="C:type I protein secretion system complex"/>
    <property type="evidence" value="ECO:0007669"/>
    <property type="project" value="InterPro"/>
</dbReference>
<protein>
    <submittedName>
        <fullName evidence="10">ATP-binding cassette, subfamily C</fullName>
    </submittedName>
</protein>
<dbReference type="NCBIfam" id="TIGR01842">
    <property type="entry name" value="type_I_sec_PrtD"/>
    <property type="match status" value="1"/>
</dbReference>
<keyword evidence="3" id="KW-0547">Nucleotide-binding</keyword>
<dbReference type="GO" id="GO:0005524">
    <property type="term" value="F:ATP binding"/>
    <property type="evidence" value="ECO:0007669"/>
    <property type="project" value="UniProtKB-KW"/>
</dbReference>
<dbReference type="PROSITE" id="PS50929">
    <property type="entry name" value="ABC_TM1F"/>
    <property type="match status" value="1"/>
</dbReference>
<sequence>MQQTSNEAGRDELLAARKQSRAYYWFVAIFSFFVNLLMLTGPLYMLQVYDRVLGSRSEATLLALSVLVAFLYGMMGILDYARGRVMARVAARFQAAMDVRVFDAVMRRSAVKPDELAATGLRDLESVQRLMSSPVLMAMFDIPWTPLFIAGIFIFHPWLGYLALAGGVVLVIITGFNQLFSRKPTLKSNRALLRAEHTSEQIRNEAEMVQSLGMREEAFQRWHKARSSSLKGQIGTTDIVGTFTVVTKTFRLFLQSAMLGLGAYLVLQGELTAGAMIAGSILMGRALAPIELAIGQWPMVTRARKGWESLSQLLSEIPPEEQRLPLPKPRAQLEVTQLTVVPPGEHQAALRLVSFGLTPGQALGVIGPSGAGKSTLARALTGVWRPAGGKIRLDGASIEQYGQALGKHIGYLPQRVTLFDGTIAENIARLSETPDPELIVEAAKKAAAHDMILKLPNGYDTRVSATGGRLSGGQLQRIGLARAMYGDPVILVLDEPNSNLDNEGSEAVNQAIRRMKEQGKAVIIMAHRPAAIRECDVLLMLEHGARAAFGPKDEVLRSMVKNHEQLAQNAGPGGVR</sequence>
<comment type="subcellular location">
    <subcellularLocation>
        <location evidence="1">Cell membrane</location>
        <topology evidence="1">Multi-pass membrane protein</topology>
    </subcellularLocation>
</comment>
<evidence type="ECO:0000256" key="4">
    <source>
        <dbReference type="ARBA" id="ARBA00022840"/>
    </source>
</evidence>
<keyword evidence="6 7" id="KW-0472">Membrane</keyword>
<dbReference type="GO" id="GO:0015421">
    <property type="term" value="F:ABC-type oligopeptide transporter activity"/>
    <property type="evidence" value="ECO:0007669"/>
    <property type="project" value="TreeGrafter"/>
</dbReference>
<dbReference type="GO" id="GO:0016887">
    <property type="term" value="F:ATP hydrolysis activity"/>
    <property type="evidence" value="ECO:0007669"/>
    <property type="project" value="InterPro"/>
</dbReference>
<evidence type="ECO:0000256" key="2">
    <source>
        <dbReference type="ARBA" id="ARBA00022692"/>
    </source>
</evidence>
<dbReference type="GO" id="GO:0030253">
    <property type="term" value="P:protein secretion by the type I secretion system"/>
    <property type="evidence" value="ECO:0007669"/>
    <property type="project" value="InterPro"/>
</dbReference>
<evidence type="ECO:0000256" key="5">
    <source>
        <dbReference type="ARBA" id="ARBA00022989"/>
    </source>
</evidence>
<dbReference type="OrthoDB" id="9808328at2"/>
<dbReference type="PANTHER" id="PTHR43394">
    <property type="entry name" value="ATP-DEPENDENT PERMEASE MDL1, MITOCHONDRIAL"/>
    <property type="match status" value="1"/>
</dbReference>
<dbReference type="InterPro" id="IPR036640">
    <property type="entry name" value="ABC1_TM_sf"/>
</dbReference>
<evidence type="ECO:0000259" key="8">
    <source>
        <dbReference type="PROSITE" id="PS50893"/>
    </source>
</evidence>
<reference evidence="10 11" key="1">
    <citation type="submission" date="2016-04" db="EMBL/GenBank/DDBJ databases">
        <title>Deep-sea bacteria in the southern Pacific.</title>
        <authorList>
            <person name="Tang K."/>
        </authorList>
    </citation>
    <scope>NUCLEOTIDE SEQUENCE [LARGE SCALE GENOMIC DNA]</scope>
    <source>
        <strain evidence="10 11">JLT2014</strain>
    </source>
</reference>
<dbReference type="SUPFAM" id="SSF52540">
    <property type="entry name" value="P-loop containing nucleoside triphosphate hydrolases"/>
    <property type="match status" value="1"/>
</dbReference>
<dbReference type="InterPro" id="IPR027417">
    <property type="entry name" value="P-loop_NTPase"/>
</dbReference>
<dbReference type="SMART" id="SM00382">
    <property type="entry name" value="AAA"/>
    <property type="match status" value="1"/>
</dbReference>
<name>A0A1P8UUJ4_9RHOB</name>
<dbReference type="Proteomes" id="UP000187059">
    <property type="component" value="Chromosome"/>
</dbReference>
<dbReference type="Gene3D" id="3.40.50.300">
    <property type="entry name" value="P-loop containing nucleotide triphosphate hydrolases"/>
    <property type="match status" value="1"/>
</dbReference>
<evidence type="ECO:0000313" key="11">
    <source>
        <dbReference type="Proteomes" id="UP000187059"/>
    </source>
</evidence>
<dbReference type="SUPFAM" id="SSF90123">
    <property type="entry name" value="ABC transporter transmembrane region"/>
    <property type="match status" value="1"/>
</dbReference>
<proteinExistence type="predicted"/>
<dbReference type="Pfam" id="PF00005">
    <property type="entry name" value="ABC_tran"/>
    <property type="match status" value="1"/>
</dbReference>
<feature type="transmembrane region" description="Helical" evidence="7">
    <location>
        <begin position="135"/>
        <end position="155"/>
    </location>
</feature>
<evidence type="ECO:0000256" key="7">
    <source>
        <dbReference type="SAM" id="Phobius"/>
    </source>
</evidence>
<dbReference type="AlphaFoldDB" id="A0A1P8UUJ4"/>
<dbReference type="InterPro" id="IPR003439">
    <property type="entry name" value="ABC_transporter-like_ATP-bd"/>
</dbReference>
<dbReference type="InterPro" id="IPR039421">
    <property type="entry name" value="Type_1_exporter"/>
</dbReference>
<evidence type="ECO:0000313" key="10">
    <source>
        <dbReference type="EMBL" id="APZ53062.1"/>
    </source>
</evidence>
<keyword evidence="11" id="KW-1185">Reference proteome</keyword>
<dbReference type="InterPro" id="IPR010128">
    <property type="entry name" value="ATPase_T1SS_PrtD-like"/>
</dbReference>
<feature type="domain" description="ABC transmembrane type-1" evidence="9">
    <location>
        <begin position="25"/>
        <end position="302"/>
    </location>
</feature>
<evidence type="ECO:0000256" key="6">
    <source>
        <dbReference type="ARBA" id="ARBA00023136"/>
    </source>
</evidence>
<feature type="transmembrane region" description="Helical" evidence="7">
    <location>
        <begin position="23"/>
        <end position="47"/>
    </location>
</feature>
<evidence type="ECO:0000259" key="9">
    <source>
        <dbReference type="PROSITE" id="PS50929"/>
    </source>
</evidence>
<organism evidence="10 11">
    <name type="scientific">Salipiger abyssi</name>
    <dbReference type="NCBI Taxonomy" id="1250539"/>
    <lineage>
        <taxon>Bacteria</taxon>
        <taxon>Pseudomonadati</taxon>
        <taxon>Pseudomonadota</taxon>
        <taxon>Alphaproteobacteria</taxon>
        <taxon>Rhodobacterales</taxon>
        <taxon>Roseobacteraceae</taxon>
        <taxon>Salipiger</taxon>
    </lineage>
</organism>
<dbReference type="PANTHER" id="PTHR43394:SF1">
    <property type="entry name" value="ATP-BINDING CASSETTE SUB-FAMILY B MEMBER 10, MITOCHONDRIAL"/>
    <property type="match status" value="1"/>
</dbReference>
<dbReference type="RefSeq" id="WP_076700188.1">
    <property type="nucleotide sequence ID" value="NZ_CP015093.1"/>
</dbReference>
<keyword evidence="5 7" id="KW-1133">Transmembrane helix</keyword>
<accession>A0A1P8UUJ4</accession>
<dbReference type="GO" id="GO:0005886">
    <property type="term" value="C:plasma membrane"/>
    <property type="evidence" value="ECO:0007669"/>
    <property type="project" value="UniProtKB-SubCell"/>
</dbReference>
<dbReference type="InterPro" id="IPR017871">
    <property type="entry name" value="ABC_transporter-like_CS"/>
</dbReference>
<gene>
    <name evidence="10" type="ORF">Ga0080574_TMP2728</name>
</gene>
<dbReference type="Gene3D" id="1.20.1560.10">
    <property type="entry name" value="ABC transporter type 1, transmembrane domain"/>
    <property type="match status" value="1"/>
</dbReference>
<dbReference type="InterPro" id="IPR003593">
    <property type="entry name" value="AAA+_ATPase"/>
</dbReference>
<feature type="transmembrane region" description="Helical" evidence="7">
    <location>
        <begin position="59"/>
        <end position="78"/>
    </location>
</feature>
<evidence type="ECO:0000256" key="3">
    <source>
        <dbReference type="ARBA" id="ARBA00022741"/>
    </source>
</evidence>
<dbReference type="EMBL" id="CP015093">
    <property type="protein sequence ID" value="APZ53062.1"/>
    <property type="molecule type" value="Genomic_DNA"/>
</dbReference>
<dbReference type="InterPro" id="IPR011527">
    <property type="entry name" value="ABC1_TM_dom"/>
</dbReference>
<feature type="domain" description="ABC transporter" evidence="8">
    <location>
        <begin position="333"/>
        <end position="568"/>
    </location>
</feature>
<dbReference type="PROSITE" id="PS50893">
    <property type="entry name" value="ABC_TRANSPORTER_2"/>
    <property type="match status" value="1"/>
</dbReference>
<dbReference type="STRING" id="1250539.Ga0080574_TMP2728"/>
<feature type="transmembrane region" description="Helical" evidence="7">
    <location>
        <begin position="161"/>
        <end position="180"/>
    </location>
</feature>
<dbReference type="Pfam" id="PF00664">
    <property type="entry name" value="ABC_membrane"/>
    <property type="match status" value="1"/>
</dbReference>
<keyword evidence="4 10" id="KW-0067">ATP-binding</keyword>
<evidence type="ECO:0000256" key="1">
    <source>
        <dbReference type="ARBA" id="ARBA00004651"/>
    </source>
</evidence>
<keyword evidence="2 7" id="KW-0812">Transmembrane</keyword>
<dbReference type="PROSITE" id="PS00211">
    <property type="entry name" value="ABC_TRANSPORTER_1"/>
    <property type="match status" value="1"/>
</dbReference>